<reference evidence="2 3" key="1">
    <citation type="submission" date="2016-11" db="EMBL/GenBank/DDBJ databases">
        <authorList>
            <consortium name="Pathogen Informatics"/>
        </authorList>
    </citation>
    <scope>NUCLEOTIDE SEQUENCE [LARGE SCALE GENOMIC DNA]</scope>
    <source>
        <strain evidence="2 3">104</strain>
    </source>
</reference>
<evidence type="ECO:0000313" key="3">
    <source>
        <dbReference type="Proteomes" id="UP000185210"/>
    </source>
</evidence>
<sequence>MRPSHFHAPGMPNRLPDQRPYKDINGDIQSGKTMSFPKVLRGMLERRKAEEFKRGKRNG</sequence>
<dbReference type="AlphaFoldDB" id="A0AB38D1F3"/>
<dbReference type="EMBL" id="FSHM01000004">
    <property type="protein sequence ID" value="SIB18248.1"/>
    <property type="molecule type" value="Genomic_DNA"/>
</dbReference>
<name>A0AB38D1F3_9MYCO</name>
<evidence type="ECO:0000313" key="2">
    <source>
        <dbReference type="EMBL" id="SIB18248.1"/>
    </source>
</evidence>
<protein>
    <submittedName>
        <fullName evidence="2">Uncharacterized protein</fullName>
    </submittedName>
</protein>
<proteinExistence type="predicted"/>
<dbReference type="Proteomes" id="UP000185210">
    <property type="component" value="Unassembled WGS sequence"/>
</dbReference>
<comment type="caution">
    <text evidence="2">The sequence shown here is derived from an EMBL/GenBank/DDBJ whole genome shotgun (WGS) entry which is preliminary data.</text>
</comment>
<evidence type="ECO:0000256" key="1">
    <source>
        <dbReference type="SAM" id="MobiDB-lite"/>
    </source>
</evidence>
<organism evidence="2 3">
    <name type="scientific">Mycobacteroides abscessus subsp. abscessus</name>
    <dbReference type="NCBI Taxonomy" id="1185650"/>
    <lineage>
        <taxon>Bacteria</taxon>
        <taxon>Bacillati</taxon>
        <taxon>Actinomycetota</taxon>
        <taxon>Actinomycetes</taxon>
        <taxon>Mycobacteriales</taxon>
        <taxon>Mycobacteriaceae</taxon>
        <taxon>Mycobacteroides</taxon>
        <taxon>Mycobacteroides abscessus</taxon>
    </lineage>
</organism>
<accession>A0AB38D1F3</accession>
<gene>
    <name evidence="2" type="ORF">SAMEA2070301_03133</name>
</gene>
<feature type="region of interest" description="Disordered" evidence="1">
    <location>
        <begin position="1"/>
        <end position="36"/>
    </location>
</feature>
<feature type="compositionally biased region" description="Basic and acidic residues" evidence="1">
    <location>
        <begin position="16"/>
        <end position="25"/>
    </location>
</feature>